<protein>
    <submittedName>
        <fullName evidence="3">Phage tail protein</fullName>
    </submittedName>
</protein>
<organism evidence="3 4">
    <name type="scientific">Staphylococcus epidermidis</name>
    <dbReference type="NCBI Taxonomy" id="1282"/>
    <lineage>
        <taxon>Bacteria</taxon>
        <taxon>Bacillati</taxon>
        <taxon>Bacillota</taxon>
        <taxon>Bacilli</taxon>
        <taxon>Bacillales</taxon>
        <taxon>Staphylococcaceae</taxon>
        <taxon>Staphylococcus</taxon>
    </lineage>
</organism>
<sequence length="1151" mass="132687">MIYLQETNFYYNGLPLSQAYDDVIERDLNGIYKLIFKLPVNKSDQHKLVEKDSMLKATEHFREIGYNIFRVRYIDKEEDYVQFTAYQIIFDLAKKYVNPFFVNDLLPVDALKMWSQKFNEPPNLSIEYWSDTTDKRVTYYSNKQDDLKPRYALNVLVEMANQSDLDLDFYLNGISLGRIGRDTQFLYTTNKNITSFGQEDNYDEVITRIIANSKFKPEYDKEKLKKKQKEEVEALKTKQAEFNKRLADEKRQKRIEKEIKEAIRREELKKIRYKEQKKRSHKTMQVTVFKSSEEIENEIREKYKAQQQKTDIQRQLAKEHAEKQKAEIAKLKAKHKEETELLNEEITLSVTVDSPLINEYPEVYEMSIENNDIKTVEELTTFAENYFSVQNIDKPNVSTKIGLEVLQNEEVHLGDTVIVRHIEQDIDVRNRVIATKYSPMDKKYLEVTFGSKTSSYTSQNSSISNSNTEKVIRDYQSQLEQYLDFRLNTERENFNNHFEQETGLIRDKINESNQTSQASINVLDNKFTDEFNNVQNEFRTSLQNAQNQININQASYTSDKEVVQSKLTELYSKQNESKLYIDTKANDVTNEFNQSIERAKSEVLQATNFSNSATLEQINQINRKVDNMKIGAVNLLKGTSNYTTPFNHNKIVEFGKVINDQLYALEHEDSKGYFFWETNQFVKLEPNTDYVLSYDVIPKFEVGGAYTPIEIVNENGYSLKPRQFLLKNETIKEVKDKQRLIFKFNTGNQTNLRIYFTSTWPSKLVYIAKPQLEKGTVASDWSPNVDDLEKQINVVADSISSKAIEAVRGDINYLRSNILTADSVNANMVNVDRALIDKLMTNNLLVNNLTSNYTLTEKMKSKALESVYGNISNLRTRLITANSITSNAINVDYGLVNKLINNESFVNTLTAKSAFINAIKAIDIDASRITSGVLRSTSGSMRWNLNANSLDYFDGAETNYYGHSRILFHTTNNAIYQSNNGTCAFLTFSRTTGTQYPSIAIGTSGNLDADSNTGSFSGIKCHTAKATDDGLSEVDIIADNIKFDSHGGDVNTGGWTLENYRKGGSRVRAFYGNNTREYKYELGQDGYRFNTVWTSGLNDRIKIVNYTDGYTGILSWNEKYGIQFSNYDVRVQYGKYWYSFGDILRGDSWRV</sequence>
<accession>A0A509LRF6</accession>
<comment type="caution">
    <text evidence="3">The sequence shown here is derived from an EMBL/GenBank/DDBJ whole genome shotgun (WGS) entry which is preliminary data.</text>
</comment>
<evidence type="ECO:0000313" key="3">
    <source>
        <dbReference type="EMBL" id="MBF2229936.1"/>
    </source>
</evidence>
<dbReference type="Proteomes" id="UP000648077">
    <property type="component" value="Unassembled WGS sequence"/>
</dbReference>
<dbReference type="Pfam" id="PF06605">
    <property type="entry name" value="Prophage_tail"/>
    <property type="match status" value="1"/>
</dbReference>
<name>A0A509LRF6_STAEP</name>
<dbReference type="InterPro" id="IPR007119">
    <property type="entry name" value="Phage_tail_spike_N"/>
</dbReference>
<gene>
    <name evidence="3" type="ORF">H3963_05755</name>
</gene>
<feature type="coiled-coil region" evidence="1">
    <location>
        <begin position="314"/>
        <end position="341"/>
    </location>
</feature>
<evidence type="ECO:0000313" key="4">
    <source>
        <dbReference type="Proteomes" id="UP000648077"/>
    </source>
</evidence>
<reference evidence="3" key="1">
    <citation type="submission" date="2020-08" db="EMBL/GenBank/DDBJ databases">
        <title>Changes in the skin microbiome associated with squamous cell carcinoma in transplant recipients.</title>
        <authorList>
            <person name="Zaugg J."/>
            <person name="Krueger A."/>
            <person name="Lachner N."/>
        </authorList>
    </citation>
    <scope>NUCLEOTIDE SEQUENCE</scope>
    <source>
        <strain evidence="3">R5988</strain>
    </source>
</reference>
<proteinExistence type="predicted"/>
<dbReference type="OrthoDB" id="2240714at2"/>
<evidence type="ECO:0000256" key="1">
    <source>
        <dbReference type="SAM" id="Coils"/>
    </source>
</evidence>
<dbReference type="NCBIfam" id="TIGR01665">
    <property type="entry name" value="put_anti_recept"/>
    <property type="match status" value="1"/>
</dbReference>
<dbReference type="AlphaFoldDB" id="A0A509LRF6"/>
<evidence type="ECO:0000259" key="2">
    <source>
        <dbReference type="Pfam" id="PF06605"/>
    </source>
</evidence>
<dbReference type="EMBL" id="JACGQI010000007">
    <property type="protein sequence ID" value="MBF2229936.1"/>
    <property type="molecule type" value="Genomic_DNA"/>
</dbReference>
<keyword evidence="1" id="KW-0175">Coiled coil</keyword>
<dbReference type="RefSeq" id="WP_002484585.1">
    <property type="nucleotide sequence ID" value="NZ_CAJUUW010000028.1"/>
</dbReference>
<dbReference type="InterPro" id="IPR010572">
    <property type="entry name" value="Tail_dom"/>
</dbReference>
<feature type="coiled-coil region" evidence="1">
    <location>
        <begin position="221"/>
        <end position="276"/>
    </location>
</feature>
<feature type="domain" description="Tail spike" evidence="2">
    <location>
        <begin position="144"/>
        <end position="463"/>
    </location>
</feature>